<proteinExistence type="predicted"/>
<evidence type="ECO:0000313" key="1">
    <source>
        <dbReference type="EMBL" id="SHF00530.1"/>
    </source>
</evidence>
<dbReference type="EMBL" id="FQTW01000013">
    <property type="protein sequence ID" value="SHF00530.1"/>
    <property type="molecule type" value="Genomic_DNA"/>
</dbReference>
<evidence type="ECO:0008006" key="3">
    <source>
        <dbReference type="Google" id="ProtNLM"/>
    </source>
</evidence>
<reference evidence="1 2" key="1">
    <citation type="submission" date="2016-11" db="EMBL/GenBank/DDBJ databases">
        <authorList>
            <person name="Jaros S."/>
            <person name="Januszkiewicz K."/>
            <person name="Wedrychowicz H."/>
        </authorList>
    </citation>
    <scope>NUCLEOTIDE SEQUENCE [LARGE SCALE GENOMIC DNA]</scope>
    <source>
        <strain evidence="1 2">DSM 25661</strain>
    </source>
</reference>
<accession>A0A1M4Y4E0</accession>
<organism evidence="1 2">
    <name type="scientific">Psychroflexus salarius</name>
    <dbReference type="NCBI Taxonomy" id="1155689"/>
    <lineage>
        <taxon>Bacteria</taxon>
        <taxon>Pseudomonadati</taxon>
        <taxon>Bacteroidota</taxon>
        <taxon>Flavobacteriia</taxon>
        <taxon>Flavobacteriales</taxon>
        <taxon>Flavobacteriaceae</taxon>
        <taxon>Psychroflexus</taxon>
    </lineage>
</organism>
<dbReference type="InterPro" id="IPR046342">
    <property type="entry name" value="CBS_dom_sf"/>
</dbReference>
<dbReference type="Gene3D" id="3.10.580.10">
    <property type="entry name" value="CBS-domain"/>
    <property type="match status" value="1"/>
</dbReference>
<dbReference type="Proteomes" id="UP000184462">
    <property type="component" value="Unassembled WGS sequence"/>
</dbReference>
<gene>
    <name evidence="1" type="ORF">SAMN05444278_11310</name>
</gene>
<keyword evidence="2" id="KW-1185">Reference proteome</keyword>
<protein>
    <recommendedName>
        <fullName evidence="3">CBS domain-containing protein</fullName>
    </recommendedName>
</protein>
<dbReference type="STRING" id="1155689.SAMN05444278_11310"/>
<dbReference type="SUPFAM" id="SSF54631">
    <property type="entry name" value="CBS-domain pair"/>
    <property type="match status" value="1"/>
</dbReference>
<evidence type="ECO:0000313" key="2">
    <source>
        <dbReference type="Proteomes" id="UP000184462"/>
    </source>
</evidence>
<sequence>MNWFSVVNHKPQIIDISNLPENYEVNFSHAIITEGNYFKGLMQAEDLKLLKPEHIAKDLTLYAEYFFASEYHTLLDVFSLFLKHESTILPVVDDNNLLIGSLEFEAVLELFNETEFVSHETDSLLLKKSTIDFSYAEISQLLESLNAQILGMFTCEINNNAIAFLVKLKHQGLNEILQTLRRYDYEILSKHEDDAYSDSLKDRSNYLAKFLNI</sequence>
<dbReference type="RefSeq" id="WP_073193701.1">
    <property type="nucleotide sequence ID" value="NZ_FQTW01000013.1"/>
</dbReference>
<name>A0A1M4Y4E0_9FLAO</name>
<dbReference type="OrthoDB" id="1523762at2"/>
<dbReference type="AlphaFoldDB" id="A0A1M4Y4E0"/>